<dbReference type="GO" id="GO:0012505">
    <property type="term" value="C:endomembrane system"/>
    <property type="evidence" value="ECO:0007669"/>
    <property type="project" value="UniProtKB-SubCell"/>
</dbReference>
<gene>
    <name evidence="9" type="ORF">ALE3EI_0940</name>
</gene>
<evidence type="ECO:0000256" key="4">
    <source>
        <dbReference type="ARBA" id="ARBA00023002"/>
    </source>
</evidence>
<dbReference type="InterPro" id="IPR006694">
    <property type="entry name" value="Fatty_acid_hydroxylase"/>
</dbReference>
<keyword evidence="4" id="KW-0560">Oxidoreductase</keyword>
<evidence type="ECO:0000256" key="5">
    <source>
        <dbReference type="ARBA" id="ARBA00023098"/>
    </source>
</evidence>
<dbReference type="KEGG" id="alti:ALE3EI_0940"/>
<evidence type="ECO:0000256" key="2">
    <source>
        <dbReference type="ARBA" id="ARBA00022692"/>
    </source>
</evidence>
<sequence length="277" mass="32684">MEDILTFFETMPIWMKAGWVFFCLAIFWVLEGYYSLVVLKYKKWKHAKVNLLLLVFVMVINAVFGILTLGIFVWLNESNFGLLHLFEAPVWVELLLSIMVLDLIAQYGVHYLLHQVSWMWRLHIVHHSDKNIDATTGTRHHPIDFLIRELFALGAVVIMGMPISFYFFYRILSVLFTYFTHANISMPLWLDKTLSYVIVSPNMHKFHHHFKLPWTDTNYGNMLSIWDRLFGTFVYEDPKTIQYGLDISDHTDDENLWVQLGIPFNKSVRSKRRDSAN</sequence>
<feature type="transmembrane region" description="Helical" evidence="7">
    <location>
        <begin position="150"/>
        <end position="169"/>
    </location>
</feature>
<dbReference type="GO" id="GO:0016020">
    <property type="term" value="C:membrane"/>
    <property type="evidence" value="ECO:0007669"/>
    <property type="project" value="GOC"/>
</dbReference>
<dbReference type="GO" id="GO:0050479">
    <property type="term" value="F:glyceryl-ether monooxygenase activity"/>
    <property type="evidence" value="ECO:0007669"/>
    <property type="project" value="TreeGrafter"/>
</dbReference>
<dbReference type="PANTHER" id="PTHR21624:SF1">
    <property type="entry name" value="ALKYLGLYCEROL MONOOXYGENASE"/>
    <property type="match status" value="1"/>
</dbReference>
<keyword evidence="9" id="KW-0503">Monooxygenase</keyword>
<feature type="transmembrane region" description="Helical" evidence="7">
    <location>
        <begin position="94"/>
        <end position="113"/>
    </location>
</feature>
<reference evidence="9 10" key="1">
    <citation type="submission" date="2020-04" db="EMBL/GenBank/DDBJ databases">
        <title>Genome sequence of Altibacter aquimarinus strain ALE3EI.</title>
        <authorList>
            <person name="Oh H.-M."/>
            <person name="Jang D."/>
        </authorList>
    </citation>
    <scope>NUCLEOTIDE SEQUENCE [LARGE SCALE GENOMIC DNA]</scope>
    <source>
        <strain evidence="9 10">ALE3EI</strain>
    </source>
</reference>
<protein>
    <submittedName>
        <fullName evidence="9">Alkylglycerol monooxygenase</fullName>
    </submittedName>
</protein>
<feature type="domain" description="Fatty acid hydroxylase" evidence="8">
    <location>
        <begin position="98"/>
        <end position="232"/>
    </location>
</feature>
<feature type="transmembrane region" description="Helical" evidence="7">
    <location>
        <begin position="17"/>
        <end position="39"/>
    </location>
</feature>
<evidence type="ECO:0000259" key="8">
    <source>
        <dbReference type="Pfam" id="PF04116"/>
    </source>
</evidence>
<evidence type="ECO:0000256" key="6">
    <source>
        <dbReference type="ARBA" id="ARBA00023136"/>
    </source>
</evidence>
<evidence type="ECO:0000313" key="9">
    <source>
        <dbReference type="EMBL" id="QNJ97515.1"/>
    </source>
</evidence>
<dbReference type="PANTHER" id="PTHR21624">
    <property type="entry name" value="STEROL DESATURASE-RELATED PROTEIN"/>
    <property type="match status" value="1"/>
</dbReference>
<organism evidence="9 10">
    <name type="scientific">Constantimarinum furrinae</name>
    <dbReference type="NCBI Taxonomy" id="2562285"/>
    <lineage>
        <taxon>Bacteria</taxon>
        <taxon>Pseudomonadati</taxon>
        <taxon>Bacteroidota</taxon>
        <taxon>Flavobacteriia</taxon>
        <taxon>Flavobacteriales</taxon>
        <taxon>Flavobacteriaceae</taxon>
        <taxon>Altibacter/Constantimarinum group</taxon>
        <taxon>Constantimarinum</taxon>
    </lineage>
</organism>
<keyword evidence="3 7" id="KW-1133">Transmembrane helix</keyword>
<dbReference type="Proteomes" id="UP000515514">
    <property type="component" value="Chromosome"/>
</dbReference>
<accession>A0A7G8PT49</accession>
<keyword evidence="5" id="KW-0443">Lipid metabolism</keyword>
<proteinExistence type="predicted"/>
<name>A0A7G8PT49_9FLAO</name>
<dbReference type="EMBL" id="CP052909">
    <property type="protein sequence ID" value="QNJ97515.1"/>
    <property type="molecule type" value="Genomic_DNA"/>
</dbReference>
<evidence type="ECO:0000256" key="1">
    <source>
        <dbReference type="ARBA" id="ARBA00004127"/>
    </source>
</evidence>
<dbReference type="Pfam" id="PF04116">
    <property type="entry name" value="FA_hydroxylase"/>
    <property type="match status" value="1"/>
</dbReference>
<keyword evidence="2 7" id="KW-0812">Transmembrane</keyword>
<dbReference type="AlphaFoldDB" id="A0A7G8PT49"/>
<dbReference type="GO" id="GO:0005506">
    <property type="term" value="F:iron ion binding"/>
    <property type="evidence" value="ECO:0007669"/>
    <property type="project" value="InterPro"/>
</dbReference>
<dbReference type="RefSeq" id="WP_186991379.1">
    <property type="nucleotide sequence ID" value="NZ_CP052909.1"/>
</dbReference>
<comment type="subcellular location">
    <subcellularLocation>
        <location evidence="1">Endomembrane system</location>
        <topology evidence="1">Multi-pass membrane protein</topology>
    </subcellularLocation>
</comment>
<dbReference type="GO" id="GO:0008610">
    <property type="term" value="P:lipid biosynthetic process"/>
    <property type="evidence" value="ECO:0007669"/>
    <property type="project" value="InterPro"/>
</dbReference>
<keyword evidence="10" id="KW-1185">Reference proteome</keyword>
<evidence type="ECO:0000256" key="7">
    <source>
        <dbReference type="SAM" id="Phobius"/>
    </source>
</evidence>
<dbReference type="InterPro" id="IPR051689">
    <property type="entry name" value="Sterol_desaturase/TMEM195"/>
</dbReference>
<feature type="transmembrane region" description="Helical" evidence="7">
    <location>
        <begin position="51"/>
        <end position="74"/>
    </location>
</feature>
<dbReference type="GO" id="GO:0006643">
    <property type="term" value="P:membrane lipid metabolic process"/>
    <property type="evidence" value="ECO:0007669"/>
    <property type="project" value="TreeGrafter"/>
</dbReference>
<evidence type="ECO:0000256" key="3">
    <source>
        <dbReference type="ARBA" id="ARBA00022989"/>
    </source>
</evidence>
<keyword evidence="6 7" id="KW-0472">Membrane</keyword>
<evidence type="ECO:0000313" key="10">
    <source>
        <dbReference type="Proteomes" id="UP000515514"/>
    </source>
</evidence>